<dbReference type="GO" id="GO:0016020">
    <property type="term" value="C:membrane"/>
    <property type="evidence" value="ECO:0007669"/>
    <property type="project" value="UniProtKB-SubCell"/>
</dbReference>
<sequence>MQSKALNRKGGGGTEPREGAEKEEMENVVVADKTSSPSDDDITPPPPVSFLPPPPPPPKKARGGWRSVKYILGNESFEKLASMGLIANLTVYLQTKYNMDGIQLVNVFNIWSGSTNLTPLLGAFLSDAYLGRFRTLLFGSVSSFLGMVVLALTAGMPKLRPLDCPGVSSCQKPQDWQLGVLYSGLGLIAVGAGGVRPCNIAFGADQFDTRTEKGRAQLESFFNWWYFSFTVSLVIALTVVVYVQTNVSWVIGYAIPAACLFSSFVIFLIGKHTYIITKPHGTVFVDIAKVVVGACKKRAVSLESSSGYSLYDPPLTESDQHVEKLAHTDVFKFFDKAALITDSSELDDKALPKNSWRLCSVQQVEQLKLIVGLVPVWFTGIGCFITMDQMNTFGLMQAIQSNNEVHNFKIPPGWMGLISMICLSTWIFIYEKIYLPQAKKRSKKNIRFTTRHRINTGIVMAILCMVVAAIVERNRRDAALKQGTLVSPQSILLLLPQFAFSGLNEAFAAVAIMEYYTNHLPETMRTLAGAIFFLSFSASSYLNTAIINLVHLVTSNNGKESPWLGGRDLNKVKLDYFYYLIACLAALNLLYFNLFSCRYLEKHVDKRSESRHEEMNEAA</sequence>
<feature type="region of interest" description="Disordered" evidence="6">
    <location>
        <begin position="1"/>
        <end position="63"/>
    </location>
</feature>
<keyword evidence="9" id="KW-1185">Reference proteome</keyword>
<feature type="transmembrane region" description="Helical" evidence="7">
    <location>
        <begin position="527"/>
        <end position="553"/>
    </location>
</feature>
<feature type="transmembrane region" description="Helical" evidence="7">
    <location>
        <begin position="249"/>
        <end position="269"/>
    </location>
</feature>
<feature type="transmembrane region" description="Helical" evidence="7">
    <location>
        <begin position="454"/>
        <end position="471"/>
    </location>
</feature>
<evidence type="ECO:0000256" key="1">
    <source>
        <dbReference type="ARBA" id="ARBA00004141"/>
    </source>
</evidence>
<feature type="transmembrane region" description="Helical" evidence="7">
    <location>
        <begin position="367"/>
        <end position="387"/>
    </location>
</feature>
<evidence type="ECO:0000256" key="7">
    <source>
        <dbReference type="SAM" id="Phobius"/>
    </source>
</evidence>
<dbReference type="GO" id="GO:0022857">
    <property type="term" value="F:transmembrane transporter activity"/>
    <property type="evidence" value="ECO:0007669"/>
    <property type="project" value="InterPro"/>
</dbReference>
<dbReference type="Gene3D" id="1.20.1250.20">
    <property type="entry name" value="MFS general substrate transporter like domains"/>
    <property type="match status" value="1"/>
</dbReference>
<evidence type="ECO:0000313" key="8">
    <source>
        <dbReference type="EMBL" id="KAB5552098.1"/>
    </source>
</evidence>
<dbReference type="AlphaFoldDB" id="A0A5N5MAN0"/>
<dbReference type="Proteomes" id="UP000326939">
    <property type="component" value="Chromosome 6"/>
</dbReference>
<dbReference type="EMBL" id="VDCV01000006">
    <property type="protein sequence ID" value="KAB5552098.1"/>
    <property type="molecule type" value="Genomic_DNA"/>
</dbReference>
<comment type="subcellular location">
    <subcellularLocation>
        <location evidence="1">Membrane</location>
        <topology evidence="1">Multi-pass membrane protein</topology>
    </subcellularLocation>
</comment>
<comment type="similarity">
    <text evidence="2">Belongs to the major facilitator superfamily. Proton-dependent oligopeptide transporter (POT/PTR) (TC 2.A.17) family.</text>
</comment>
<protein>
    <recommendedName>
        <fullName evidence="10">Major facilitator superfamily (MFS) profile domain-containing protein</fullName>
    </recommendedName>
</protein>
<evidence type="ECO:0000256" key="4">
    <source>
        <dbReference type="ARBA" id="ARBA00022989"/>
    </source>
</evidence>
<dbReference type="InterPro" id="IPR000109">
    <property type="entry name" value="POT_fam"/>
</dbReference>
<feature type="compositionally biased region" description="Pro residues" evidence="6">
    <location>
        <begin position="43"/>
        <end position="58"/>
    </location>
</feature>
<dbReference type="CDD" id="cd17416">
    <property type="entry name" value="MFS_NPF1_2"/>
    <property type="match status" value="1"/>
</dbReference>
<gene>
    <name evidence="8" type="ORF">DKX38_009409</name>
</gene>
<dbReference type="PANTHER" id="PTHR11654">
    <property type="entry name" value="OLIGOPEPTIDE TRANSPORTER-RELATED"/>
    <property type="match status" value="1"/>
</dbReference>
<evidence type="ECO:0000256" key="5">
    <source>
        <dbReference type="ARBA" id="ARBA00023136"/>
    </source>
</evidence>
<dbReference type="SUPFAM" id="SSF103473">
    <property type="entry name" value="MFS general substrate transporter"/>
    <property type="match status" value="1"/>
</dbReference>
<organism evidence="8 9">
    <name type="scientific">Salix brachista</name>
    <dbReference type="NCBI Taxonomy" id="2182728"/>
    <lineage>
        <taxon>Eukaryota</taxon>
        <taxon>Viridiplantae</taxon>
        <taxon>Streptophyta</taxon>
        <taxon>Embryophyta</taxon>
        <taxon>Tracheophyta</taxon>
        <taxon>Spermatophyta</taxon>
        <taxon>Magnoliopsida</taxon>
        <taxon>eudicotyledons</taxon>
        <taxon>Gunneridae</taxon>
        <taxon>Pentapetalae</taxon>
        <taxon>rosids</taxon>
        <taxon>fabids</taxon>
        <taxon>Malpighiales</taxon>
        <taxon>Salicaceae</taxon>
        <taxon>Saliceae</taxon>
        <taxon>Salix</taxon>
    </lineage>
</organism>
<feature type="transmembrane region" description="Helical" evidence="7">
    <location>
        <begin position="576"/>
        <end position="597"/>
    </location>
</feature>
<name>A0A5N5MAN0_9ROSI</name>
<feature type="transmembrane region" description="Helical" evidence="7">
    <location>
        <begin position="414"/>
        <end position="433"/>
    </location>
</feature>
<feature type="transmembrane region" description="Helical" evidence="7">
    <location>
        <begin position="136"/>
        <end position="156"/>
    </location>
</feature>
<accession>A0A5N5MAN0</accession>
<feature type="transmembrane region" description="Helical" evidence="7">
    <location>
        <begin position="223"/>
        <end position="243"/>
    </location>
</feature>
<keyword evidence="4 7" id="KW-1133">Transmembrane helix</keyword>
<reference evidence="9" key="1">
    <citation type="journal article" date="2019" name="Gigascience">
        <title>De novo genome assembly of the endangered Acer yangbiense, a plant species with extremely small populations endemic to Yunnan Province, China.</title>
        <authorList>
            <person name="Yang J."/>
            <person name="Wariss H.M."/>
            <person name="Tao L."/>
            <person name="Zhang R."/>
            <person name="Yun Q."/>
            <person name="Hollingsworth P."/>
            <person name="Dao Z."/>
            <person name="Luo G."/>
            <person name="Guo H."/>
            <person name="Ma Y."/>
            <person name="Sun W."/>
        </authorList>
    </citation>
    <scope>NUCLEOTIDE SEQUENCE [LARGE SCALE GENOMIC DNA]</scope>
    <source>
        <strain evidence="9">cv. br00</strain>
    </source>
</reference>
<dbReference type="Pfam" id="PF00854">
    <property type="entry name" value="PTR2"/>
    <property type="match status" value="1"/>
</dbReference>
<proteinExistence type="inferred from homology"/>
<feature type="transmembrane region" description="Helical" evidence="7">
    <location>
        <begin position="176"/>
        <end position="202"/>
    </location>
</feature>
<evidence type="ECO:0000256" key="2">
    <source>
        <dbReference type="ARBA" id="ARBA00005982"/>
    </source>
</evidence>
<keyword evidence="3 7" id="KW-0812">Transmembrane</keyword>
<dbReference type="InterPro" id="IPR036259">
    <property type="entry name" value="MFS_trans_sf"/>
</dbReference>
<evidence type="ECO:0000313" key="9">
    <source>
        <dbReference type="Proteomes" id="UP000326939"/>
    </source>
</evidence>
<keyword evidence="5 7" id="KW-0472">Membrane</keyword>
<evidence type="ECO:0000256" key="3">
    <source>
        <dbReference type="ARBA" id="ARBA00022692"/>
    </source>
</evidence>
<feature type="transmembrane region" description="Helical" evidence="7">
    <location>
        <begin position="491"/>
        <end position="515"/>
    </location>
</feature>
<evidence type="ECO:0000256" key="6">
    <source>
        <dbReference type="SAM" id="MobiDB-lite"/>
    </source>
</evidence>
<comment type="caution">
    <text evidence="8">The sequence shown here is derived from an EMBL/GenBank/DDBJ whole genome shotgun (WGS) entry which is preliminary data.</text>
</comment>
<evidence type="ECO:0008006" key="10">
    <source>
        <dbReference type="Google" id="ProtNLM"/>
    </source>
</evidence>